<dbReference type="InterPro" id="IPR012675">
    <property type="entry name" value="Beta-grasp_dom_sf"/>
</dbReference>
<dbReference type="EMBL" id="DRZI01000331">
    <property type="protein sequence ID" value="HHP82524.1"/>
    <property type="molecule type" value="Genomic_DNA"/>
</dbReference>
<dbReference type="Pfam" id="PF08438">
    <property type="entry name" value="YGR210-like_G4"/>
    <property type="match status" value="1"/>
</dbReference>
<dbReference type="NCBIfam" id="NF007171">
    <property type="entry name" value="PRK09602.1"/>
    <property type="match status" value="1"/>
</dbReference>
<evidence type="ECO:0000313" key="5">
    <source>
        <dbReference type="EMBL" id="HHP82524.1"/>
    </source>
</evidence>
<dbReference type="GO" id="GO:0016887">
    <property type="term" value="F:ATP hydrolysis activity"/>
    <property type="evidence" value="ECO:0007669"/>
    <property type="project" value="TreeGrafter"/>
</dbReference>
<sequence length="406" mass="45285">MAPPKIYIGLLGKTNVGKSTFFSAATLVPVKIENRPFVTLEPNTGIAYVRKTCVHKELNLSRCTPVTSMCIKGERFIPVILVDLPGLIKDAHKGRGLGNKFLDSIRQADALIHVVDASGSTDEDGRPVKPGFRNPIDDILTIEYEYEEWMYSIISRDWPRFARALDHMNPGQVIDSLSQRLSGLSITREHVAKALLLSKLENIKPSSWREEELRIFIHNLRIIAKPIVIAANKIDIPEAKDILKEMAKSLSDRIIVPVSALGELILRKAAEKNVIEYLPGDSFFKIKDVSNVTQQQLKVLENLDKILKEFGGTGVQQAINSVIFNALNRIAVYPVEDPNSYTDSKGNILPDTYLVPQGSKVIDLAYMIHTDLGKRFLYAIDAKTKQRIGKDYILRDGDVVKIVASG</sequence>
<evidence type="ECO:0000313" key="6">
    <source>
        <dbReference type="EMBL" id="HHR95265.1"/>
    </source>
</evidence>
<dbReference type="GO" id="GO:0005525">
    <property type="term" value="F:GTP binding"/>
    <property type="evidence" value="ECO:0007669"/>
    <property type="project" value="InterPro"/>
</dbReference>
<evidence type="ECO:0000259" key="3">
    <source>
        <dbReference type="PROSITE" id="PS51710"/>
    </source>
</evidence>
<protein>
    <submittedName>
        <fullName evidence="6">Redox-regulated ATPase YchF</fullName>
    </submittedName>
</protein>
<comment type="similarity">
    <text evidence="1">Belongs to the RelA/SpoT family.</text>
</comment>
<dbReference type="InterPro" id="IPR031167">
    <property type="entry name" value="G_OBG"/>
</dbReference>
<dbReference type="CDD" id="cd01899">
    <property type="entry name" value="Ygr210"/>
    <property type="match status" value="1"/>
</dbReference>
<dbReference type="SUPFAM" id="SSF52540">
    <property type="entry name" value="P-loop containing nucleoside triphosphate hydrolases"/>
    <property type="match status" value="1"/>
</dbReference>
<dbReference type="InterPro" id="IPR013646">
    <property type="entry name" value="YGR210-like_G4"/>
</dbReference>
<proteinExistence type="inferred from homology"/>
<dbReference type="SUPFAM" id="SSF81271">
    <property type="entry name" value="TGS-like"/>
    <property type="match status" value="1"/>
</dbReference>
<evidence type="ECO:0000256" key="2">
    <source>
        <dbReference type="ARBA" id="ARBA00022741"/>
    </source>
</evidence>
<reference evidence="6" key="1">
    <citation type="journal article" date="2020" name="mSystems">
        <title>Genome- and Community-Level Interaction Insights into Carbon Utilization and Element Cycling Functions of Hydrothermarchaeota in Hydrothermal Sediment.</title>
        <authorList>
            <person name="Zhou Z."/>
            <person name="Liu Y."/>
            <person name="Xu W."/>
            <person name="Pan J."/>
            <person name="Luo Z.H."/>
            <person name="Li M."/>
        </authorList>
    </citation>
    <scope>NUCLEOTIDE SEQUENCE [LARGE SCALE GENOMIC DNA]</scope>
    <source>
        <strain evidence="6">SpSt-1</strain>
        <strain evidence="5">SpSt-1121</strain>
    </source>
</reference>
<dbReference type="Pfam" id="PF01926">
    <property type="entry name" value="MMR_HSR1"/>
    <property type="match status" value="1"/>
</dbReference>
<dbReference type="AlphaFoldDB" id="A0A7C5US06"/>
<feature type="domain" description="TGS" evidence="4">
    <location>
        <begin position="328"/>
        <end position="404"/>
    </location>
</feature>
<dbReference type="FunFam" id="3.10.20.30:FF:000002">
    <property type="entry name" value="GTP pyrophosphokinase (RelA/SpoT)"/>
    <property type="match status" value="1"/>
</dbReference>
<evidence type="ECO:0000259" key="4">
    <source>
        <dbReference type="PROSITE" id="PS51880"/>
    </source>
</evidence>
<dbReference type="InterPro" id="IPR027417">
    <property type="entry name" value="P-loop_NTPase"/>
</dbReference>
<dbReference type="InterPro" id="IPR012676">
    <property type="entry name" value="TGS-like"/>
</dbReference>
<name>A0A7C5US06_9CREN</name>
<organism evidence="6">
    <name type="scientific">Ignisphaera aggregans</name>
    <dbReference type="NCBI Taxonomy" id="334771"/>
    <lineage>
        <taxon>Archaea</taxon>
        <taxon>Thermoproteota</taxon>
        <taxon>Thermoprotei</taxon>
        <taxon>Desulfurococcales</taxon>
        <taxon>Desulfurococcaceae</taxon>
        <taxon>Ignisphaera</taxon>
    </lineage>
</organism>
<feature type="domain" description="OBG-type G" evidence="3">
    <location>
        <begin position="6"/>
        <end position="278"/>
    </location>
</feature>
<dbReference type="InterPro" id="IPR006073">
    <property type="entry name" value="GTP-bd"/>
</dbReference>
<evidence type="ECO:0000256" key="1">
    <source>
        <dbReference type="ARBA" id="ARBA00007476"/>
    </source>
</evidence>
<dbReference type="PANTHER" id="PTHR23305">
    <property type="entry name" value="OBG GTPASE FAMILY"/>
    <property type="match status" value="1"/>
</dbReference>
<dbReference type="Gene3D" id="3.10.20.30">
    <property type="match status" value="1"/>
</dbReference>
<dbReference type="PROSITE" id="PS51880">
    <property type="entry name" value="TGS"/>
    <property type="match status" value="1"/>
</dbReference>
<keyword evidence="2" id="KW-0547">Nucleotide-binding</keyword>
<dbReference type="PANTHER" id="PTHR23305:SF1">
    <property type="entry name" value="OBG-TYPE G DOMAIN-CONTAINING PROTEIN"/>
    <property type="match status" value="1"/>
</dbReference>
<dbReference type="PRINTS" id="PR00326">
    <property type="entry name" value="GTP1OBG"/>
</dbReference>
<dbReference type="CDD" id="cd01669">
    <property type="entry name" value="TGS_MJ1332_like"/>
    <property type="match status" value="1"/>
</dbReference>
<dbReference type="GO" id="GO:0005737">
    <property type="term" value="C:cytoplasm"/>
    <property type="evidence" value="ECO:0007669"/>
    <property type="project" value="TreeGrafter"/>
</dbReference>
<accession>A0A7C5US06</accession>
<dbReference type="Gene3D" id="3.40.50.300">
    <property type="entry name" value="P-loop containing nucleotide triphosphate hydrolases"/>
    <property type="match status" value="1"/>
</dbReference>
<gene>
    <name evidence="6" type="primary">ychF</name>
    <name evidence="6" type="ORF">ENL47_00160</name>
    <name evidence="5" type="ORF">ENM84_07680</name>
</gene>
<dbReference type="EMBL" id="DRUB01000001">
    <property type="protein sequence ID" value="HHR95265.1"/>
    <property type="molecule type" value="Genomic_DNA"/>
</dbReference>
<comment type="caution">
    <text evidence="6">The sequence shown here is derived from an EMBL/GenBank/DDBJ whole genome shotgun (WGS) entry which is preliminary data.</text>
</comment>
<dbReference type="PROSITE" id="PS51710">
    <property type="entry name" value="G_OBG"/>
    <property type="match status" value="1"/>
</dbReference>
<dbReference type="InterPro" id="IPR004095">
    <property type="entry name" value="TGS"/>
</dbReference>
<dbReference type="Gene3D" id="1.10.8.470">
    <property type="match status" value="1"/>
</dbReference>
<dbReference type="Pfam" id="PF02824">
    <property type="entry name" value="TGS"/>
    <property type="match status" value="1"/>
</dbReference>